<evidence type="ECO:0000313" key="3">
    <source>
        <dbReference type="Proteomes" id="UP000663850"/>
    </source>
</evidence>
<dbReference type="EMBL" id="CAJMWZ010006981">
    <property type="protein sequence ID" value="CAE6530284.1"/>
    <property type="molecule type" value="Genomic_DNA"/>
</dbReference>
<feature type="compositionally biased region" description="Polar residues" evidence="1">
    <location>
        <begin position="105"/>
        <end position="116"/>
    </location>
</feature>
<gene>
    <name evidence="2" type="ORF">RDB_LOCUS129766</name>
</gene>
<feature type="region of interest" description="Disordered" evidence="1">
    <location>
        <begin position="105"/>
        <end position="130"/>
    </location>
</feature>
<dbReference type="Pfam" id="PF11951">
    <property type="entry name" value="Fungal_trans_2"/>
    <property type="match status" value="1"/>
</dbReference>
<comment type="caution">
    <text evidence="2">The sequence shown here is derived from an EMBL/GenBank/DDBJ whole genome shotgun (WGS) entry which is preliminary data.</text>
</comment>
<evidence type="ECO:0000256" key="1">
    <source>
        <dbReference type="SAM" id="MobiDB-lite"/>
    </source>
</evidence>
<evidence type="ECO:0000313" key="2">
    <source>
        <dbReference type="EMBL" id="CAE6530284.1"/>
    </source>
</evidence>
<dbReference type="InterPro" id="IPR021858">
    <property type="entry name" value="Fun_TF"/>
</dbReference>
<sequence>MELPDDLLDFTFVPTPLESLEGLDSWSNPIHEDTFSGSHFMSSDTIGQQVPPTSSVTLFSPASSSSTSMTPGQASLLDALFSLGNCPPNQSVSYSNITAPANITTSSLSNGSTWPSPDTEEEYSSGEEDPEGISQIICQPLALDRNVDSNALPFILQNYATWLARMAYEPLKMAGPVRDFVVKQFVDGSESRCTLTLLANIGGQLGRGVLINGTHLSLISTLQGQVRRRLANVKSIADDEIGRRESIKALDATLETAVIHFFTSPTSEWLTLRKEAAPLFRRLCPEPPGSPVNLPSLLHQSDACLRRYVHLDVLSSTLMDIPMLFRYDCTPQNTQPLCETPGDIQTDGGGEWFHGTPERFVVIFGKINAMREDGWIPTPEIIAVFERGIQEFQPTQNNSRDSFLSVIRLVIQECWRQVAYVYLYMGLCRDSSDAPRVKRALKQFIKLLDGTKPGRMPDEFLIMNIILIAPAAQKKRDRETIRKRVQGLRDSGRSHGINDNLNMIENYWARADAEGRAIMWSDIAQARRQVVGL</sequence>
<dbReference type="AlphaFoldDB" id="A0A8H3DKQ4"/>
<reference evidence="2" key="1">
    <citation type="submission" date="2021-01" db="EMBL/GenBank/DDBJ databases">
        <authorList>
            <person name="Kaushik A."/>
        </authorList>
    </citation>
    <scope>NUCLEOTIDE SEQUENCE</scope>
    <source>
        <strain evidence="2">Type strain: AG8-Rh-89/</strain>
    </source>
</reference>
<dbReference type="Proteomes" id="UP000663850">
    <property type="component" value="Unassembled WGS sequence"/>
</dbReference>
<proteinExistence type="predicted"/>
<protein>
    <submittedName>
        <fullName evidence="2">Uncharacterized protein</fullName>
    </submittedName>
</protein>
<feature type="compositionally biased region" description="Acidic residues" evidence="1">
    <location>
        <begin position="118"/>
        <end position="130"/>
    </location>
</feature>
<name>A0A8H3DKQ4_9AGAM</name>
<organism evidence="2 3">
    <name type="scientific">Rhizoctonia solani</name>
    <dbReference type="NCBI Taxonomy" id="456999"/>
    <lineage>
        <taxon>Eukaryota</taxon>
        <taxon>Fungi</taxon>
        <taxon>Dikarya</taxon>
        <taxon>Basidiomycota</taxon>
        <taxon>Agaricomycotina</taxon>
        <taxon>Agaricomycetes</taxon>
        <taxon>Cantharellales</taxon>
        <taxon>Ceratobasidiaceae</taxon>
        <taxon>Rhizoctonia</taxon>
    </lineage>
</organism>
<accession>A0A8H3DKQ4</accession>